<keyword evidence="2" id="KW-1185">Reference proteome</keyword>
<name>C7LBA2_BRUMC</name>
<protein>
    <submittedName>
        <fullName evidence="1">Uncharacterized protein</fullName>
    </submittedName>
</protein>
<dbReference type="Proteomes" id="UP000002188">
    <property type="component" value="Chromosome 1"/>
</dbReference>
<accession>C7LBA2</accession>
<dbReference type="EMBL" id="CP001578">
    <property type="protein sequence ID" value="ACU47787.1"/>
    <property type="molecule type" value="Genomic_DNA"/>
</dbReference>
<gene>
    <name evidence="1" type="ordered locus">BMI_I795</name>
</gene>
<dbReference type="KEGG" id="bmr:BMI_I795"/>
<proteinExistence type="predicted"/>
<dbReference type="AlphaFoldDB" id="C7LBA2"/>
<evidence type="ECO:0000313" key="2">
    <source>
        <dbReference type="Proteomes" id="UP000002188"/>
    </source>
</evidence>
<reference evidence="1 2" key="1">
    <citation type="journal article" date="2009" name="BMC Genomics">
        <title>Brucella microti: the genome sequence of an emerging pathogen.</title>
        <authorList>
            <person name="Audic S."/>
            <person name="Lescot M."/>
            <person name="Claverie J.-M."/>
            <person name="Scholz H.C."/>
        </authorList>
    </citation>
    <scope>NUCLEOTIDE SEQUENCE [LARGE SCALE GENOMIC DNA]</scope>
    <source>
        <strain evidence="1 2">CCM 4915</strain>
    </source>
</reference>
<evidence type="ECO:0000313" key="1">
    <source>
        <dbReference type="EMBL" id="ACU47787.1"/>
    </source>
</evidence>
<sequence length="45" mass="4990">MMGRRAEMLGQENHISAMQKADFIISKWAKTLGCRWGAIPRGGGK</sequence>
<dbReference type="HOGENOM" id="CLU_3213348_0_0_5"/>
<organism evidence="1 2">
    <name type="scientific">Brucella microti (strain BCCN 7-01 / CAPM 6434 / CCM 4915)</name>
    <dbReference type="NCBI Taxonomy" id="568815"/>
    <lineage>
        <taxon>Bacteria</taxon>
        <taxon>Pseudomonadati</taxon>
        <taxon>Pseudomonadota</taxon>
        <taxon>Alphaproteobacteria</taxon>
        <taxon>Hyphomicrobiales</taxon>
        <taxon>Brucellaceae</taxon>
        <taxon>Brucella/Ochrobactrum group</taxon>
        <taxon>Brucella</taxon>
    </lineage>
</organism>